<feature type="compositionally biased region" description="Low complexity" evidence="1">
    <location>
        <begin position="418"/>
        <end position="428"/>
    </location>
</feature>
<dbReference type="Proteomes" id="UP000011863">
    <property type="component" value="Chromosome"/>
</dbReference>
<dbReference type="RefSeq" id="WP_015442236.1">
    <property type="nucleotide sequence ID" value="NC_020520.1"/>
</dbReference>
<feature type="region of interest" description="Disordered" evidence="1">
    <location>
        <begin position="418"/>
        <end position="471"/>
    </location>
</feature>
<organism evidence="2 3">
    <name type="scientific">Ilumatobacter coccineus (strain NBRC 103263 / KCTC 29153 / YM16-304)</name>
    <dbReference type="NCBI Taxonomy" id="1313172"/>
    <lineage>
        <taxon>Bacteria</taxon>
        <taxon>Bacillati</taxon>
        <taxon>Actinomycetota</taxon>
        <taxon>Acidimicrobiia</taxon>
        <taxon>Acidimicrobiales</taxon>
        <taxon>Ilumatobacteraceae</taxon>
        <taxon>Ilumatobacter</taxon>
    </lineage>
</organism>
<feature type="compositionally biased region" description="Acidic residues" evidence="1">
    <location>
        <begin position="458"/>
        <end position="471"/>
    </location>
</feature>
<reference evidence="2 3" key="1">
    <citation type="journal article" date="2013" name="Int. J. Syst. Evol. Microbiol.">
        <title>Ilumatobacter nonamiense sp. nov. and Ilumatobacter coccineum sp. nov., isolated from seashore sand.</title>
        <authorList>
            <person name="Matsumoto A."/>
            <person name="Kasai H."/>
            <person name="Matsuo Y."/>
            <person name="Shizuri Y."/>
            <person name="Ichikawa N."/>
            <person name="Fujita N."/>
            <person name="Omura S."/>
            <person name="Takahashi Y."/>
        </authorList>
    </citation>
    <scope>NUCLEOTIDE SEQUENCE [LARGE SCALE GENOMIC DNA]</scope>
    <source>
        <strain evidence="3">NBRC 103263 / KCTC 29153 / YM16-304</strain>
    </source>
</reference>
<evidence type="ECO:0000313" key="3">
    <source>
        <dbReference type="Proteomes" id="UP000011863"/>
    </source>
</evidence>
<protein>
    <submittedName>
        <fullName evidence="2">Uncharacterized protein</fullName>
    </submittedName>
</protein>
<gene>
    <name evidence="2" type="ORF">YM304_26750</name>
</gene>
<dbReference type="AlphaFoldDB" id="A0A6C7ECT8"/>
<feature type="compositionally biased region" description="Acidic residues" evidence="1">
    <location>
        <begin position="429"/>
        <end position="438"/>
    </location>
</feature>
<name>A0A6C7ECT8_ILUCY</name>
<dbReference type="KEGG" id="aym:YM304_26750"/>
<dbReference type="OrthoDB" id="9874640at2"/>
<evidence type="ECO:0000313" key="2">
    <source>
        <dbReference type="EMBL" id="BAN02989.1"/>
    </source>
</evidence>
<sequence>MTADPRRRRRQTRVGALAAVVLVLVGAVAAVVGVSTLRTSEAGSAPTSDTRVEVAFPSTPTIAIGVVDDENRLASLVVGVVSPAGAGGSLVSVPVNVDTTIGFGDERSTLGSRPYVPGDAESLEALTFGLESTLSITVQHALVLGPDDVLAVVERVAPFEVDLPDDVIDADSDPDEVAEAGVATLDAATIAAAMTAIDIDGTTYSHHDLDVALWAAFARAASSSPLDVDVPLDGDERPIDPTGVDEAFERLLAGSVAHRDLAIDIDAAADAVNPDEADFVIVDRSDALLVFGEIAPGLVSKPNESLSFQIIAPFSDEQIAAAGDGVTTVELMHDLIGELLFAQGNVVSVQTSPSVDGAGEVTRLEVSDEDFVEAVAEVAPLLFGEVDVVVASRLIEGVDVVAVLGTGFLDRRAEIAAEAATSSTTDPATDSETDDGESVDGGSADSETADGDATAVNDESDATSDTVAADE</sequence>
<evidence type="ECO:0000256" key="1">
    <source>
        <dbReference type="SAM" id="MobiDB-lite"/>
    </source>
</evidence>
<dbReference type="EMBL" id="AP012057">
    <property type="protein sequence ID" value="BAN02989.1"/>
    <property type="molecule type" value="Genomic_DNA"/>
</dbReference>
<accession>A0A6C7ECT8</accession>
<keyword evidence="3" id="KW-1185">Reference proteome</keyword>
<proteinExistence type="predicted"/>